<dbReference type="EMBL" id="JAYFUM010000031">
    <property type="protein sequence ID" value="MEA5141738.1"/>
    <property type="molecule type" value="Genomic_DNA"/>
</dbReference>
<sequence length="114" mass="13318">MIVEKNYIEQDCPSDVFMKVLKGKCKTTLIVLIKKGINRFGEMKRALPTISERMLAKQLDELEADGILSRRVFAEVPLKVEYALTEYGETLYPIVKEIRRWGRIHQEKHLKINL</sequence>
<dbReference type="PANTHER" id="PTHR33204:SF29">
    <property type="entry name" value="TRANSCRIPTIONAL REGULATOR"/>
    <property type="match status" value="1"/>
</dbReference>
<dbReference type="InterPro" id="IPR036388">
    <property type="entry name" value="WH-like_DNA-bd_sf"/>
</dbReference>
<proteinExistence type="predicted"/>
<dbReference type="InterPro" id="IPR002577">
    <property type="entry name" value="HTH_HxlR"/>
</dbReference>
<keyword evidence="2" id="KW-0238">DNA-binding</keyword>
<evidence type="ECO:0000313" key="6">
    <source>
        <dbReference type="Proteomes" id="UP001302949"/>
    </source>
</evidence>
<dbReference type="PANTHER" id="PTHR33204">
    <property type="entry name" value="TRANSCRIPTIONAL REGULATOR, MARR FAMILY"/>
    <property type="match status" value="1"/>
</dbReference>
<keyword evidence="3" id="KW-0804">Transcription</keyword>
<evidence type="ECO:0000256" key="1">
    <source>
        <dbReference type="ARBA" id="ARBA00023015"/>
    </source>
</evidence>
<dbReference type="PROSITE" id="PS51118">
    <property type="entry name" value="HTH_HXLR"/>
    <property type="match status" value="1"/>
</dbReference>
<feature type="domain" description="HTH hxlR-type" evidence="4">
    <location>
        <begin position="12"/>
        <end position="110"/>
    </location>
</feature>
<keyword evidence="1" id="KW-0805">Transcription regulation</keyword>
<dbReference type="RefSeq" id="WP_323298892.1">
    <property type="nucleotide sequence ID" value="NZ_JAYFUM010000031.1"/>
</dbReference>
<evidence type="ECO:0000313" key="5">
    <source>
        <dbReference type="EMBL" id="MEA5141738.1"/>
    </source>
</evidence>
<gene>
    <name evidence="5" type="ORF">VB248_21465</name>
</gene>
<dbReference type="Gene3D" id="1.10.10.10">
    <property type="entry name" value="Winged helix-like DNA-binding domain superfamily/Winged helix DNA-binding domain"/>
    <property type="match status" value="1"/>
</dbReference>
<evidence type="ECO:0000256" key="2">
    <source>
        <dbReference type="ARBA" id="ARBA00023125"/>
    </source>
</evidence>
<dbReference type="InterPro" id="IPR036390">
    <property type="entry name" value="WH_DNA-bd_sf"/>
</dbReference>
<organism evidence="5 6">
    <name type="scientific">Arcicella rigui</name>
    <dbReference type="NCBI Taxonomy" id="797020"/>
    <lineage>
        <taxon>Bacteria</taxon>
        <taxon>Pseudomonadati</taxon>
        <taxon>Bacteroidota</taxon>
        <taxon>Cytophagia</taxon>
        <taxon>Cytophagales</taxon>
        <taxon>Flectobacillaceae</taxon>
        <taxon>Arcicella</taxon>
    </lineage>
</organism>
<reference evidence="5 6" key="1">
    <citation type="submission" date="2023-12" db="EMBL/GenBank/DDBJ databases">
        <title>Novel species of the genus Arcicella isolated from rivers.</title>
        <authorList>
            <person name="Lu H."/>
        </authorList>
    </citation>
    <scope>NUCLEOTIDE SEQUENCE [LARGE SCALE GENOMIC DNA]</scope>
    <source>
        <strain evidence="5 6">KCTC 23307</strain>
    </source>
</reference>
<dbReference type="Pfam" id="PF01638">
    <property type="entry name" value="HxlR"/>
    <property type="match status" value="1"/>
</dbReference>
<dbReference type="Proteomes" id="UP001302949">
    <property type="component" value="Unassembled WGS sequence"/>
</dbReference>
<protein>
    <submittedName>
        <fullName evidence="5">Helix-turn-helix domain-containing protein</fullName>
    </submittedName>
</protein>
<name>A0ABU5QFU3_9BACT</name>
<accession>A0ABU5QFU3</accession>
<dbReference type="SUPFAM" id="SSF46785">
    <property type="entry name" value="Winged helix' DNA-binding domain"/>
    <property type="match status" value="1"/>
</dbReference>
<comment type="caution">
    <text evidence="5">The sequence shown here is derived from an EMBL/GenBank/DDBJ whole genome shotgun (WGS) entry which is preliminary data.</text>
</comment>
<evidence type="ECO:0000259" key="4">
    <source>
        <dbReference type="PROSITE" id="PS51118"/>
    </source>
</evidence>
<keyword evidence="6" id="KW-1185">Reference proteome</keyword>
<evidence type="ECO:0000256" key="3">
    <source>
        <dbReference type="ARBA" id="ARBA00023163"/>
    </source>
</evidence>